<dbReference type="Proteomes" id="UP000006365">
    <property type="component" value="Chromosome"/>
</dbReference>
<dbReference type="EMBL" id="CP002364">
    <property type="protein sequence ID" value="ADW16377.1"/>
    <property type="molecule type" value="Genomic_DNA"/>
</dbReference>
<dbReference type="EMBL" id="CP002364">
    <property type="protein sequence ID" value="ADW18567.1"/>
    <property type="molecule type" value="Genomic_DNA"/>
</dbReference>
<keyword evidence="3" id="KW-1185">Reference proteome</keyword>
<dbReference type="KEGG" id="dpr:Despr_0188"/>
<protein>
    <submittedName>
        <fullName evidence="1">Uncharacterized protein</fullName>
    </submittedName>
</protein>
<sequence>MAVVSVASGAQAATVNTEHSLAQLTGIGIYILEVDTSELQAGDTLEIRLKTTCRPTDDLKDAKVETISGAQVDKNWHSVPLPLASGDQIAATITQTAGTGRTFPWNLMRM</sequence>
<name>A0A7U4DMY7_DESPD</name>
<dbReference type="KEGG" id="dpr:Despr_2427"/>
<accession>A0A7U4DMY7</accession>
<dbReference type="RefSeq" id="WP_015722925.1">
    <property type="nucleotide sequence ID" value="NC_014972.1"/>
</dbReference>
<reference evidence="1 3" key="1">
    <citation type="journal article" date="2011" name="Stand. Genomic Sci.">
        <title>Complete genome sequence of Desulfobulbus propionicus type strain (1pr3).</title>
        <authorList>
            <person name="Pagani I."/>
            <person name="Lapidus A."/>
            <person name="Nolan M."/>
            <person name="Lucas S."/>
            <person name="Hammon N."/>
            <person name="Deshpande S."/>
            <person name="Cheng J.F."/>
            <person name="Chertkov O."/>
            <person name="Davenport K."/>
            <person name="Tapia R."/>
            <person name="Han C."/>
            <person name="Goodwin L."/>
            <person name="Pitluck S."/>
            <person name="Liolios K."/>
            <person name="Mavromatis K."/>
            <person name="Ivanova N."/>
            <person name="Mikhailova N."/>
            <person name="Pati A."/>
            <person name="Chen A."/>
            <person name="Palaniappan K."/>
            <person name="Land M."/>
            <person name="Hauser L."/>
            <person name="Chang Y.J."/>
            <person name="Jeffries C.D."/>
            <person name="Detter J.C."/>
            <person name="Brambilla E."/>
            <person name="Kannan K.P."/>
            <person name="Djao O.D."/>
            <person name="Rohde M."/>
            <person name="Pukall R."/>
            <person name="Spring S."/>
            <person name="Goker M."/>
            <person name="Sikorski J."/>
            <person name="Woyke T."/>
            <person name="Bristow J."/>
            <person name="Eisen J.A."/>
            <person name="Markowitz V."/>
            <person name="Hugenholtz P."/>
            <person name="Kyrpides N.C."/>
            <person name="Klenk H.P."/>
        </authorList>
    </citation>
    <scope>NUCLEOTIDE SEQUENCE [LARGE SCALE GENOMIC DNA]</scope>
    <source>
        <strain evidence="3">ATCC 33891 / DSM 2032 / 1pr3</strain>
        <strain evidence="1">DSM 2032</strain>
    </source>
</reference>
<proteinExistence type="predicted"/>
<organism evidence="1 3">
    <name type="scientific">Desulfobulbus propionicus (strain ATCC 33891 / DSM 2032 / VKM B-1956 / 1pr3)</name>
    <dbReference type="NCBI Taxonomy" id="577650"/>
    <lineage>
        <taxon>Bacteria</taxon>
        <taxon>Pseudomonadati</taxon>
        <taxon>Thermodesulfobacteriota</taxon>
        <taxon>Desulfobulbia</taxon>
        <taxon>Desulfobulbales</taxon>
        <taxon>Desulfobulbaceae</taxon>
        <taxon>Desulfobulbus</taxon>
    </lineage>
</organism>
<evidence type="ECO:0000313" key="1">
    <source>
        <dbReference type="EMBL" id="ADW16377.1"/>
    </source>
</evidence>
<evidence type="ECO:0000313" key="2">
    <source>
        <dbReference type="EMBL" id="ADW18567.1"/>
    </source>
</evidence>
<evidence type="ECO:0000313" key="3">
    <source>
        <dbReference type="Proteomes" id="UP000006365"/>
    </source>
</evidence>
<dbReference type="AlphaFoldDB" id="A0A7U4DMY7"/>
<gene>
    <name evidence="1" type="ordered locus">Despr_0188</name>
    <name evidence="2" type="ordered locus">Despr_2427</name>
</gene>